<proteinExistence type="predicted"/>
<dbReference type="InterPro" id="IPR008391">
    <property type="entry name" value="AXE1_dom"/>
</dbReference>
<reference evidence="4 5" key="1">
    <citation type="submission" date="2020-05" db="EMBL/GenBank/DDBJ databases">
        <title>Nakamurella sp. DB0629 isolated from air conditioner.</title>
        <authorList>
            <person name="Kim D.H."/>
            <person name="Kim D.-U."/>
        </authorList>
    </citation>
    <scope>NUCLEOTIDE SEQUENCE [LARGE SCALE GENOMIC DNA]</scope>
    <source>
        <strain evidence="4 5">DB0629</strain>
    </source>
</reference>
<comment type="caution">
    <text evidence="4">The sequence shown here is derived from an EMBL/GenBank/DDBJ whole genome shotgun (WGS) entry which is preliminary data.</text>
</comment>
<dbReference type="InterPro" id="IPR029058">
    <property type="entry name" value="AB_hydrolase_fold"/>
</dbReference>
<evidence type="ECO:0000256" key="2">
    <source>
        <dbReference type="PIRSR" id="PIRSR639069-2"/>
    </source>
</evidence>
<evidence type="ECO:0000313" key="5">
    <source>
        <dbReference type="Proteomes" id="UP000562984"/>
    </source>
</evidence>
<organism evidence="4 5">
    <name type="scientific">Nakamurella aerolata</name>
    <dbReference type="NCBI Taxonomy" id="1656892"/>
    <lineage>
        <taxon>Bacteria</taxon>
        <taxon>Bacillati</taxon>
        <taxon>Actinomycetota</taxon>
        <taxon>Actinomycetes</taxon>
        <taxon>Nakamurellales</taxon>
        <taxon>Nakamurellaceae</taxon>
        <taxon>Nakamurella</taxon>
    </lineage>
</organism>
<keyword evidence="5" id="KW-1185">Reference proteome</keyword>
<dbReference type="PANTHER" id="PTHR40111:SF1">
    <property type="entry name" value="CEPHALOSPORIN-C DEACETYLASE"/>
    <property type="match status" value="1"/>
</dbReference>
<feature type="active site" description="Charge relay system" evidence="1">
    <location>
        <position position="300"/>
    </location>
</feature>
<dbReference type="PANTHER" id="PTHR40111">
    <property type="entry name" value="CEPHALOSPORIN-C DEACETYLASE"/>
    <property type="match status" value="1"/>
</dbReference>
<feature type="active site" description="Nucleophile" evidence="1">
    <location>
        <position position="187"/>
    </location>
</feature>
<dbReference type="GO" id="GO:0005976">
    <property type="term" value="P:polysaccharide metabolic process"/>
    <property type="evidence" value="ECO:0007669"/>
    <property type="project" value="TreeGrafter"/>
</dbReference>
<feature type="binding site" evidence="2">
    <location>
        <position position="93"/>
    </location>
    <ligand>
        <name>substrate</name>
    </ligand>
</feature>
<name>A0A849A8G9_9ACTN</name>
<dbReference type="Proteomes" id="UP000562984">
    <property type="component" value="Unassembled WGS sequence"/>
</dbReference>
<dbReference type="Gene3D" id="3.40.50.1820">
    <property type="entry name" value="alpha/beta hydrolase"/>
    <property type="match status" value="1"/>
</dbReference>
<dbReference type="SUPFAM" id="SSF53474">
    <property type="entry name" value="alpha/beta-Hydrolases"/>
    <property type="match status" value="1"/>
</dbReference>
<evidence type="ECO:0000313" key="4">
    <source>
        <dbReference type="EMBL" id="NNG34770.1"/>
    </source>
</evidence>
<feature type="active site" description="Charge relay system" evidence="1">
    <location>
        <position position="271"/>
    </location>
</feature>
<dbReference type="InterPro" id="IPR039069">
    <property type="entry name" value="CE7"/>
</dbReference>
<keyword evidence="4" id="KW-0378">Hydrolase</keyword>
<dbReference type="EMBL" id="JABEND010000002">
    <property type="protein sequence ID" value="NNG34770.1"/>
    <property type="molecule type" value="Genomic_DNA"/>
</dbReference>
<feature type="domain" description="Acetyl xylan esterase" evidence="3">
    <location>
        <begin position="1"/>
        <end position="315"/>
    </location>
</feature>
<dbReference type="Pfam" id="PF05448">
    <property type="entry name" value="AXE1"/>
    <property type="match status" value="1"/>
</dbReference>
<dbReference type="AlphaFoldDB" id="A0A849A8G9"/>
<dbReference type="GO" id="GO:0052689">
    <property type="term" value="F:carboxylic ester hydrolase activity"/>
    <property type="evidence" value="ECO:0007669"/>
    <property type="project" value="TreeGrafter"/>
</dbReference>
<protein>
    <submittedName>
        <fullName evidence="4">Alpha/beta fold hydrolase</fullName>
    </submittedName>
</protein>
<evidence type="ECO:0000259" key="3">
    <source>
        <dbReference type="Pfam" id="PF05448"/>
    </source>
</evidence>
<gene>
    <name evidence="4" type="ORF">HKD39_03335</name>
</gene>
<dbReference type="RefSeq" id="WP_171198457.1">
    <property type="nucleotide sequence ID" value="NZ_JABEND010000002.1"/>
</dbReference>
<sequence>MPLFDLPLAELEQYRYPRTPPGDLREFWDTTLAESRAAAGEPVITPAQHRMTALDASDVTFTGFGGEPIKAWWLRPAGWDSSPRPAVVEYLGYGGGRGLVHERLLWAAHGYHYLVVDSRGQGSLWNTGDTADPHGSVPAADGYLTRGVDDPANLYYRRLYTDAALAIDTAAALPGVDPSRVAVVGHSQGGAMALAAAALNPRAACSAARAPFMCGIDRNLEITAAEPYAQLGRYLSVHRDPSVLDVLAYVDCALLTPWIDCPVTVSVALQDITCPPSGIYGAINNLPNPANVIVWPYNGHEAGRAFEDQQWVEWVGEQLGGNGGGPGQA</sequence>
<accession>A0A849A8G9</accession>
<evidence type="ECO:0000256" key="1">
    <source>
        <dbReference type="PIRSR" id="PIRSR639069-1"/>
    </source>
</evidence>